<dbReference type="GO" id="GO:0015074">
    <property type="term" value="P:DNA integration"/>
    <property type="evidence" value="ECO:0007669"/>
    <property type="project" value="UniProtKB-KW"/>
</dbReference>
<dbReference type="InterPro" id="IPR002104">
    <property type="entry name" value="Integrase_catalytic"/>
</dbReference>
<gene>
    <name evidence="6" type="ORF">H9800_04775</name>
</gene>
<proteinExistence type="predicted"/>
<dbReference type="GO" id="GO:0005737">
    <property type="term" value="C:cytoplasm"/>
    <property type="evidence" value="ECO:0007669"/>
    <property type="project" value="UniProtKB-SubCell"/>
</dbReference>
<organism evidence="6 7">
    <name type="scientific">Candidatus Microbacterium stercoravium</name>
    <dbReference type="NCBI Taxonomy" id="2838697"/>
    <lineage>
        <taxon>Bacteria</taxon>
        <taxon>Bacillati</taxon>
        <taxon>Actinomycetota</taxon>
        <taxon>Actinomycetes</taxon>
        <taxon>Micrococcales</taxon>
        <taxon>Microbacteriaceae</taxon>
        <taxon>Microbacterium</taxon>
    </lineage>
</organism>
<dbReference type="InterPro" id="IPR013762">
    <property type="entry name" value="Integrase-like_cat_sf"/>
</dbReference>
<dbReference type="Gene3D" id="1.10.443.10">
    <property type="entry name" value="Intergrase catalytic core"/>
    <property type="match status" value="1"/>
</dbReference>
<dbReference type="EMBL" id="DXAM01000065">
    <property type="protein sequence ID" value="HJA04154.1"/>
    <property type="molecule type" value="Genomic_DNA"/>
</dbReference>
<dbReference type="SUPFAM" id="SSF56349">
    <property type="entry name" value="DNA breaking-rejoining enzymes"/>
    <property type="match status" value="1"/>
</dbReference>
<reference evidence="6" key="1">
    <citation type="journal article" date="2021" name="PeerJ">
        <title>Extensive microbial diversity within the chicken gut microbiome revealed by metagenomics and culture.</title>
        <authorList>
            <person name="Gilroy R."/>
            <person name="Ravi A."/>
            <person name="Getino M."/>
            <person name="Pursley I."/>
            <person name="Horton D.L."/>
            <person name="Alikhan N.F."/>
            <person name="Baker D."/>
            <person name="Gharbi K."/>
            <person name="Hall N."/>
            <person name="Watson M."/>
            <person name="Adriaenssens E.M."/>
            <person name="Foster-Nyarko E."/>
            <person name="Jarju S."/>
            <person name="Secka A."/>
            <person name="Antonio M."/>
            <person name="Oren A."/>
            <person name="Chaudhuri R.R."/>
            <person name="La Ragione R."/>
            <person name="Hildebrand F."/>
            <person name="Pallen M.J."/>
        </authorList>
    </citation>
    <scope>NUCLEOTIDE SEQUENCE</scope>
    <source>
        <strain evidence="6">ChiHjej8B7-3636</strain>
    </source>
</reference>
<evidence type="ECO:0000256" key="2">
    <source>
        <dbReference type="ARBA" id="ARBA00022908"/>
    </source>
</evidence>
<keyword evidence="3" id="KW-0233">DNA recombination</keyword>
<evidence type="ECO:0000259" key="5">
    <source>
        <dbReference type="PROSITE" id="PS51898"/>
    </source>
</evidence>
<comment type="subcellular location">
    <subcellularLocation>
        <location evidence="1">Cytoplasm</location>
    </subcellularLocation>
</comment>
<dbReference type="Proteomes" id="UP000824220">
    <property type="component" value="Unassembled WGS sequence"/>
</dbReference>
<sequence length="136" mass="15001">MLSPCLPGPRSISRPRPTAPQTSAACSRADASGTVYATGTALWPTERRARVSADAISRRFAEYRDAIGLDRNLGPHCLRHSYATHLLEDGFDHLFVQQQLGHSWGSTTAIYTTVGADYKNKALRRALDRAFQPETE</sequence>
<evidence type="ECO:0000313" key="7">
    <source>
        <dbReference type="Proteomes" id="UP000824220"/>
    </source>
</evidence>
<dbReference type="GO" id="GO:0006310">
    <property type="term" value="P:DNA recombination"/>
    <property type="evidence" value="ECO:0007669"/>
    <property type="project" value="UniProtKB-KW"/>
</dbReference>
<dbReference type="PROSITE" id="PS51898">
    <property type="entry name" value="TYR_RECOMBINASE"/>
    <property type="match status" value="1"/>
</dbReference>
<feature type="region of interest" description="Disordered" evidence="4">
    <location>
        <begin position="1"/>
        <end position="25"/>
    </location>
</feature>
<name>A0A9D2KFY7_9MICO</name>
<evidence type="ECO:0000256" key="4">
    <source>
        <dbReference type="SAM" id="MobiDB-lite"/>
    </source>
</evidence>
<evidence type="ECO:0000313" key="6">
    <source>
        <dbReference type="EMBL" id="HJA04154.1"/>
    </source>
</evidence>
<dbReference type="InterPro" id="IPR050090">
    <property type="entry name" value="Tyrosine_recombinase_XerCD"/>
</dbReference>
<dbReference type="Pfam" id="PF00589">
    <property type="entry name" value="Phage_integrase"/>
    <property type="match status" value="1"/>
</dbReference>
<feature type="domain" description="Tyr recombinase" evidence="5">
    <location>
        <begin position="1"/>
        <end position="124"/>
    </location>
</feature>
<evidence type="ECO:0000256" key="1">
    <source>
        <dbReference type="ARBA" id="ARBA00004496"/>
    </source>
</evidence>
<dbReference type="PANTHER" id="PTHR30349:SF77">
    <property type="entry name" value="TYROSINE RECOMBINASE XERC"/>
    <property type="match status" value="1"/>
</dbReference>
<dbReference type="GO" id="GO:0003677">
    <property type="term" value="F:DNA binding"/>
    <property type="evidence" value="ECO:0007669"/>
    <property type="project" value="InterPro"/>
</dbReference>
<dbReference type="PANTHER" id="PTHR30349">
    <property type="entry name" value="PHAGE INTEGRASE-RELATED"/>
    <property type="match status" value="1"/>
</dbReference>
<protein>
    <submittedName>
        <fullName evidence="6">Tyrosine-type recombinase/integrase</fullName>
    </submittedName>
</protein>
<comment type="caution">
    <text evidence="6">The sequence shown here is derived from an EMBL/GenBank/DDBJ whole genome shotgun (WGS) entry which is preliminary data.</text>
</comment>
<evidence type="ECO:0000256" key="3">
    <source>
        <dbReference type="ARBA" id="ARBA00023172"/>
    </source>
</evidence>
<accession>A0A9D2KFY7</accession>
<dbReference type="InterPro" id="IPR011010">
    <property type="entry name" value="DNA_brk_join_enz"/>
</dbReference>
<dbReference type="AlphaFoldDB" id="A0A9D2KFY7"/>
<keyword evidence="2" id="KW-0229">DNA integration</keyword>
<reference evidence="6" key="2">
    <citation type="submission" date="2021-04" db="EMBL/GenBank/DDBJ databases">
        <authorList>
            <person name="Gilroy R."/>
        </authorList>
    </citation>
    <scope>NUCLEOTIDE SEQUENCE</scope>
    <source>
        <strain evidence="6">ChiHjej8B7-3636</strain>
    </source>
</reference>